<feature type="domain" description="HMA" evidence="7">
    <location>
        <begin position="130"/>
        <end position="197"/>
    </location>
</feature>
<dbReference type="AlphaFoldDB" id="A0A6A6MTQ5"/>
<dbReference type="PANTHER" id="PTHR45811:SF80">
    <property type="entry name" value="COPPER TRANSPORT PROTEIN FAMILY-RELATED"/>
    <property type="match status" value="1"/>
</dbReference>
<gene>
    <name evidence="8" type="ORF">GH714_040071</name>
</gene>
<comment type="caution">
    <text evidence="8">The sequence shown here is derived from an EMBL/GenBank/DDBJ whole genome shotgun (WGS) entry which is preliminary data.</text>
</comment>
<accession>A0A6A6MTQ5</accession>
<dbReference type="InterPro" id="IPR006121">
    <property type="entry name" value="HMA_dom"/>
</dbReference>
<evidence type="ECO:0000313" key="9">
    <source>
        <dbReference type="Proteomes" id="UP000467840"/>
    </source>
</evidence>
<dbReference type="InterPro" id="IPR036163">
    <property type="entry name" value="HMA_dom_sf"/>
</dbReference>
<comment type="similarity">
    <text evidence="5">Belongs to the HIPP family.</text>
</comment>
<dbReference type="Gene3D" id="3.30.70.100">
    <property type="match status" value="2"/>
</dbReference>
<dbReference type="InterPro" id="IPR051863">
    <property type="entry name" value="HIPP"/>
</dbReference>
<evidence type="ECO:0000256" key="2">
    <source>
        <dbReference type="ARBA" id="ARBA00022723"/>
    </source>
</evidence>
<evidence type="ECO:0000256" key="1">
    <source>
        <dbReference type="ARBA" id="ARBA00022481"/>
    </source>
</evidence>
<evidence type="ECO:0000313" key="8">
    <source>
        <dbReference type="EMBL" id="KAF2315563.1"/>
    </source>
</evidence>
<dbReference type="SUPFAM" id="SSF55008">
    <property type="entry name" value="HMA, heavy metal-associated domain"/>
    <property type="match status" value="1"/>
</dbReference>
<keyword evidence="1" id="KW-0488">Methylation</keyword>
<keyword evidence="3" id="KW-0449">Lipoprotein</keyword>
<protein>
    <recommendedName>
        <fullName evidence="7">HMA domain-containing protein</fullName>
    </recommendedName>
</protein>
<reference evidence="8 9" key="1">
    <citation type="journal article" date="2020" name="Mol. Plant">
        <title>The Chromosome-Based Rubber Tree Genome Provides New Insights into Spurge Genome Evolution and Rubber Biosynthesis.</title>
        <authorList>
            <person name="Liu J."/>
            <person name="Shi C."/>
            <person name="Shi C.C."/>
            <person name="Li W."/>
            <person name="Zhang Q.J."/>
            <person name="Zhang Y."/>
            <person name="Li K."/>
            <person name="Lu H.F."/>
            <person name="Shi C."/>
            <person name="Zhu S.T."/>
            <person name="Xiao Z.Y."/>
            <person name="Nan H."/>
            <person name="Yue Y."/>
            <person name="Zhu X.G."/>
            <person name="Wu Y."/>
            <person name="Hong X.N."/>
            <person name="Fan G.Y."/>
            <person name="Tong Y."/>
            <person name="Zhang D."/>
            <person name="Mao C.L."/>
            <person name="Liu Y.L."/>
            <person name="Hao S.J."/>
            <person name="Liu W.Q."/>
            <person name="Lv M.Q."/>
            <person name="Zhang H.B."/>
            <person name="Liu Y."/>
            <person name="Hu-Tang G.R."/>
            <person name="Wang J.P."/>
            <person name="Wang J.H."/>
            <person name="Sun Y.H."/>
            <person name="Ni S.B."/>
            <person name="Chen W.B."/>
            <person name="Zhang X.C."/>
            <person name="Jiao Y.N."/>
            <person name="Eichler E.E."/>
            <person name="Li G.H."/>
            <person name="Liu X."/>
            <person name="Gao L.Z."/>
        </authorList>
    </citation>
    <scope>NUCLEOTIDE SEQUENCE [LARGE SCALE GENOMIC DNA]</scope>
    <source>
        <strain evidence="9">cv. GT1</strain>
        <tissue evidence="8">Leaf</tissue>
    </source>
</reference>
<proteinExistence type="inferred from homology"/>
<organism evidence="8 9">
    <name type="scientific">Hevea brasiliensis</name>
    <name type="common">Para rubber tree</name>
    <name type="synonym">Siphonia brasiliensis</name>
    <dbReference type="NCBI Taxonomy" id="3981"/>
    <lineage>
        <taxon>Eukaryota</taxon>
        <taxon>Viridiplantae</taxon>
        <taxon>Streptophyta</taxon>
        <taxon>Embryophyta</taxon>
        <taxon>Tracheophyta</taxon>
        <taxon>Spermatophyta</taxon>
        <taxon>Magnoliopsida</taxon>
        <taxon>eudicotyledons</taxon>
        <taxon>Gunneridae</taxon>
        <taxon>Pentapetalae</taxon>
        <taxon>rosids</taxon>
        <taxon>fabids</taxon>
        <taxon>Malpighiales</taxon>
        <taxon>Euphorbiaceae</taxon>
        <taxon>Crotonoideae</taxon>
        <taxon>Micrandreae</taxon>
        <taxon>Hevea</taxon>
    </lineage>
</organism>
<feature type="compositionally biased region" description="Basic residues" evidence="6">
    <location>
        <begin position="205"/>
        <end position="229"/>
    </location>
</feature>
<dbReference type="PROSITE" id="PS50846">
    <property type="entry name" value="HMA_2"/>
    <property type="match status" value="1"/>
</dbReference>
<keyword evidence="9" id="KW-1185">Reference proteome</keyword>
<evidence type="ECO:0000256" key="4">
    <source>
        <dbReference type="ARBA" id="ARBA00023289"/>
    </source>
</evidence>
<dbReference type="PANTHER" id="PTHR45811">
    <property type="entry name" value="COPPER TRANSPORT PROTEIN FAMILY-RELATED"/>
    <property type="match status" value="1"/>
</dbReference>
<name>A0A6A6MTQ5_HEVBR</name>
<keyword evidence="4" id="KW-0636">Prenylation</keyword>
<evidence type="ECO:0000256" key="3">
    <source>
        <dbReference type="ARBA" id="ARBA00023288"/>
    </source>
</evidence>
<dbReference type="Pfam" id="PF00403">
    <property type="entry name" value="HMA"/>
    <property type="match status" value="1"/>
</dbReference>
<feature type="region of interest" description="Disordered" evidence="6">
    <location>
        <begin position="196"/>
        <end position="243"/>
    </location>
</feature>
<keyword evidence="2" id="KW-0479">Metal-binding</keyword>
<evidence type="ECO:0000256" key="6">
    <source>
        <dbReference type="SAM" id="MobiDB-lite"/>
    </source>
</evidence>
<sequence>MGGWIIRLGICYPMQAEFQALVYGLFLAWELSYGGPVMALDSKKVVMELQIHNEKDQQKAMKRVCAPPGIDSISVDWKSKKMTINGRFDPVLVVNKLRKRHTTELISVEPPKNPEPIQEKPRKPTEGDHVVKVVLKLEIHGDKEKKKAMKKVSGLSGVESISLDMKDQKLTITGDVDPVHVVGKLRKLCHTDIVSVGPAKEPEKRRKSQRKRSRRRRKSPRKMQKKKTKWLSSLRPTGPIILT</sequence>
<dbReference type="Proteomes" id="UP000467840">
    <property type="component" value="Chromosome 15"/>
</dbReference>
<dbReference type="GO" id="GO:0046872">
    <property type="term" value="F:metal ion binding"/>
    <property type="evidence" value="ECO:0007669"/>
    <property type="project" value="UniProtKB-KW"/>
</dbReference>
<dbReference type="EMBL" id="JAAGAX010000005">
    <property type="protein sequence ID" value="KAF2315563.1"/>
    <property type="molecule type" value="Genomic_DNA"/>
</dbReference>
<evidence type="ECO:0000259" key="7">
    <source>
        <dbReference type="PROSITE" id="PS50846"/>
    </source>
</evidence>
<evidence type="ECO:0000256" key="5">
    <source>
        <dbReference type="ARBA" id="ARBA00024045"/>
    </source>
</evidence>